<accession>A0A0A0IJZ7</accession>
<proteinExistence type="inferred from homology"/>
<organism evidence="3 4">
    <name type="scientific">Clostridium botulinum C/D str. DC5</name>
    <dbReference type="NCBI Taxonomy" id="1443128"/>
    <lineage>
        <taxon>Bacteria</taxon>
        <taxon>Bacillati</taxon>
        <taxon>Bacillota</taxon>
        <taxon>Clostridia</taxon>
        <taxon>Eubacteriales</taxon>
        <taxon>Clostridiaceae</taxon>
        <taxon>Clostridium</taxon>
    </lineage>
</organism>
<dbReference type="Proteomes" id="UP000030014">
    <property type="component" value="Unassembled WGS sequence"/>
</dbReference>
<name>A0A0A0IJZ7_CLOBO</name>
<protein>
    <recommendedName>
        <fullName evidence="2">UPF0178 protein Z955_05405</fullName>
    </recommendedName>
</protein>
<dbReference type="Pfam" id="PF02639">
    <property type="entry name" value="DUF188"/>
    <property type="match status" value="1"/>
</dbReference>
<evidence type="ECO:0000256" key="2">
    <source>
        <dbReference type="HAMAP-Rule" id="MF_00489"/>
    </source>
</evidence>
<comment type="similarity">
    <text evidence="1 2">Belongs to the UPF0178 family.</text>
</comment>
<evidence type="ECO:0000256" key="1">
    <source>
        <dbReference type="ARBA" id="ARBA00008522"/>
    </source>
</evidence>
<dbReference type="AlphaFoldDB" id="A0A0A0IJZ7"/>
<sequence length="147" mass="16690">MRIIVDADACPGRKIIEKAAIENSIEVIMYCDINHALISDYSTIKVVDSGFQSVDMKIINEVKKDDIVVTQDYGVAAMVLGRKAYAIDPKGYIYDNDNIERLLFERHLSAKARRGGKKTSNPKKRTIEDDDRLYKNILKLIEKANKL</sequence>
<dbReference type="PANTHER" id="PTHR35146:SF1">
    <property type="entry name" value="UPF0178 PROTEIN YAII"/>
    <property type="match status" value="1"/>
</dbReference>
<dbReference type="NCBIfam" id="NF001095">
    <property type="entry name" value="PRK00124.1"/>
    <property type="match status" value="1"/>
</dbReference>
<reference evidence="3 4" key="1">
    <citation type="submission" date="2014-01" db="EMBL/GenBank/DDBJ databases">
        <title>Plasmidome dynamics in the species complex Clostridium novyi sensu lato converts strains of independent lineages into distinctly different pathogens.</title>
        <authorList>
            <person name="Skarin H."/>
            <person name="Segerman B."/>
        </authorList>
    </citation>
    <scope>NUCLEOTIDE SEQUENCE [LARGE SCALE GENOMIC DNA]</scope>
    <source>
        <strain evidence="3 4">DC5</strain>
    </source>
</reference>
<dbReference type="RefSeq" id="WP_039257610.1">
    <property type="nucleotide sequence ID" value="NZ_JDRY01000027.1"/>
</dbReference>
<dbReference type="PANTHER" id="PTHR35146">
    <property type="entry name" value="UPF0178 PROTEIN YAII"/>
    <property type="match status" value="1"/>
</dbReference>
<gene>
    <name evidence="3" type="ORF">Z955_05405</name>
</gene>
<comment type="caution">
    <text evidence="3">The sequence shown here is derived from an EMBL/GenBank/DDBJ whole genome shotgun (WGS) entry which is preliminary data.</text>
</comment>
<evidence type="ECO:0000313" key="3">
    <source>
        <dbReference type="EMBL" id="KGM99885.1"/>
    </source>
</evidence>
<dbReference type="EMBL" id="JDRY01000027">
    <property type="protein sequence ID" value="KGM99885.1"/>
    <property type="molecule type" value="Genomic_DNA"/>
</dbReference>
<evidence type="ECO:0000313" key="4">
    <source>
        <dbReference type="Proteomes" id="UP000030014"/>
    </source>
</evidence>
<dbReference type="HAMAP" id="MF_00489">
    <property type="entry name" value="UPF0178"/>
    <property type="match status" value="1"/>
</dbReference>
<dbReference type="InterPro" id="IPR003791">
    <property type="entry name" value="UPF0178"/>
</dbReference>